<keyword evidence="1" id="KW-0436">Ligase</keyword>
<dbReference type="GO" id="GO:0016874">
    <property type="term" value="F:ligase activity"/>
    <property type="evidence" value="ECO:0007669"/>
    <property type="project" value="UniProtKB-KW"/>
</dbReference>
<dbReference type="EMBL" id="CP064791">
    <property type="protein sequence ID" value="QSG15343.1"/>
    <property type="molecule type" value="Genomic_DNA"/>
</dbReference>
<dbReference type="Pfam" id="PF13563">
    <property type="entry name" value="2_5_RNA_ligase2"/>
    <property type="match status" value="1"/>
</dbReference>
<proteinExistence type="predicted"/>
<dbReference type="InterPro" id="IPR009097">
    <property type="entry name" value="Cyclic_Pdiesterase"/>
</dbReference>
<gene>
    <name evidence="1" type="ORF">HSEST_1823</name>
</gene>
<dbReference type="GeneID" id="68858457"/>
<dbReference type="Gene3D" id="3.90.1140.10">
    <property type="entry name" value="Cyclic phosphodiesterase"/>
    <property type="match status" value="1"/>
</dbReference>
<accession>A0A897NX59</accession>
<dbReference type="SUPFAM" id="SSF55144">
    <property type="entry name" value="LigT-like"/>
    <property type="match status" value="1"/>
</dbReference>
<evidence type="ECO:0000313" key="1">
    <source>
        <dbReference type="EMBL" id="QSG15343.1"/>
    </source>
</evidence>
<evidence type="ECO:0000313" key="2">
    <source>
        <dbReference type="Proteomes" id="UP000663292"/>
    </source>
</evidence>
<name>A0A897NX59_9EURY</name>
<dbReference type="Proteomes" id="UP000663292">
    <property type="component" value="Chromosome"/>
</dbReference>
<organism evidence="1 2">
    <name type="scientific">Halapricum desulfuricans</name>
    <dbReference type="NCBI Taxonomy" id="2841257"/>
    <lineage>
        <taxon>Archaea</taxon>
        <taxon>Methanobacteriati</taxon>
        <taxon>Methanobacteriota</taxon>
        <taxon>Stenosarchaea group</taxon>
        <taxon>Halobacteria</taxon>
        <taxon>Halobacteriales</taxon>
        <taxon>Haloarculaceae</taxon>
        <taxon>Halapricum</taxon>
    </lineage>
</organism>
<sequence length="166" mass="18256">MYSLNVPPPSTVTRLAGELARELPRARTRQRGQHTLVGKRLGDGDGARLATQVHTELTGVEPFDLRVTGIDLFETAPTGSAPVVYLSVESPALRALHERLCTVFDPVAGIEGDDYTPHVTIARGGELAAARRLTDREIEPVRWTADRLSVWDSHRNVPVREFSLPV</sequence>
<dbReference type="RefSeq" id="WP_229120618.1">
    <property type="nucleotide sequence ID" value="NZ_CP064791.1"/>
</dbReference>
<reference evidence="1 2" key="1">
    <citation type="submission" date="2020-11" db="EMBL/GenBank/DDBJ databases">
        <title>Carbohydrate-dependent, anaerobic sulfur respiration: A novel catabolism in halophilic archaea.</title>
        <authorList>
            <person name="Sorokin D.Y."/>
            <person name="Messina E."/>
            <person name="Smedile F."/>
            <person name="La Cono V."/>
            <person name="Hallsworth J.E."/>
            <person name="Yakimov M.M."/>
        </authorList>
    </citation>
    <scope>NUCLEOTIDE SEQUENCE [LARGE SCALE GENOMIC DNA]</scope>
    <source>
        <strain evidence="1 2">HSR-Est</strain>
    </source>
</reference>
<dbReference type="AlphaFoldDB" id="A0A897NX59"/>
<protein>
    <submittedName>
        <fullName evidence="1">2'-5' RNA ligase family protein</fullName>
    </submittedName>
</protein>
<keyword evidence="2" id="KW-1185">Reference proteome</keyword>